<dbReference type="AlphaFoldDB" id="A0A6A6EBK1"/>
<keyword evidence="3" id="KW-1185">Reference proteome</keyword>
<dbReference type="PANTHER" id="PTHR24148">
    <property type="entry name" value="ANKYRIN REPEAT DOMAIN-CONTAINING PROTEIN 39 HOMOLOG-RELATED"/>
    <property type="match status" value="1"/>
</dbReference>
<dbReference type="Proteomes" id="UP000800200">
    <property type="component" value="Unassembled WGS sequence"/>
</dbReference>
<name>A0A6A6EBK1_9PEZI</name>
<organism evidence="2 3">
    <name type="scientific">Zopfia rhizophila CBS 207.26</name>
    <dbReference type="NCBI Taxonomy" id="1314779"/>
    <lineage>
        <taxon>Eukaryota</taxon>
        <taxon>Fungi</taxon>
        <taxon>Dikarya</taxon>
        <taxon>Ascomycota</taxon>
        <taxon>Pezizomycotina</taxon>
        <taxon>Dothideomycetes</taxon>
        <taxon>Dothideomycetes incertae sedis</taxon>
        <taxon>Zopfiaceae</taxon>
        <taxon>Zopfia</taxon>
    </lineage>
</organism>
<feature type="domain" description="Heterokaryon incompatibility" evidence="1">
    <location>
        <begin position="58"/>
        <end position="209"/>
    </location>
</feature>
<gene>
    <name evidence="2" type="ORF">K469DRAFT_763886</name>
</gene>
<proteinExistence type="predicted"/>
<evidence type="ECO:0000259" key="1">
    <source>
        <dbReference type="Pfam" id="PF06985"/>
    </source>
</evidence>
<protein>
    <submittedName>
        <fullName evidence="2">HET-domain-containing protein</fullName>
    </submittedName>
</protein>
<evidence type="ECO:0000313" key="3">
    <source>
        <dbReference type="Proteomes" id="UP000800200"/>
    </source>
</evidence>
<evidence type="ECO:0000313" key="2">
    <source>
        <dbReference type="EMBL" id="KAF2189134.1"/>
    </source>
</evidence>
<dbReference type="PANTHER" id="PTHR24148:SF73">
    <property type="entry name" value="HET DOMAIN PROTEIN (AFU_ORTHOLOGUE AFUA_8G01020)"/>
    <property type="match status" value="1"/>
</dbReference>
<dbReference type="Pfam" id="PF06985">
    <property type="entry name" value="HET"/>
    <property type="match status" value="1"/>
</dbReference>
<sequence length="298" mass="33409">MTQHQNVSTLPAFQYSQLNADRQEIRLVKVKNPSEACGEAGNIQLDMETVSLLDHPSFITLSYVWGLPSRTEPVNCNQQRLMVTTNLLTALFCLIDCFNPSKDGLFKIHAYSPIWIDGLCINQDDLEEKQSQIPLMKDIFSSSKFTVAYVGNPPTTDPVDGLASALKCFRIFPVSDTGSGDLKFHTSSRLALDEFWSQPFFSRVWIVQELILSKEILYLYGCKGKFTTWTLSGLAYVLGMPSNPYIGPVDPPKVDCPRTDKLLRNGALVNFIQTLALRRRFHNDVQSVGCSPSLCMRA</sequence>
<dbReference type="InterPro" id="IPR052895">
    <property type="entry name" value="HetReg/Transcr_Mod"/>
</dbReference>
<accession>A0A6A6EBK1</accession>
<dbReference type="OrthoDB" id="3553147at2759"/>
<reference evidence="2" key="1">
    <citation type="journal article" date="2020" name="Stud. Mycol.">
        <title>101 Dothideomycetes genomes: a test case for predicting lifestyles and emergence of pathogens.</title>
        <authorList>
            <person name="Haridas S."/>
            <person name="Albert R."/>
            <person name="Binder M."/>
            <person name="Bloem J."/>
            <person name="Labutti K."/>
            <person name="Salamov A."/>
            <person name="Andreopoulos B."/>
            <person name="Baker S."/>
            <person name="Barry K."/>
            <person name="Bills G."/>
            <person name="Bluhm B."/>
            <person name="Cannon C."/>
            <person name="Castanera R."/>
            <person name="Culley D."/>
            <person name="Daum C."/>
            <person name="Ezra D."/>
            <person name="Gonzalez J."/>
            <person name="Henrissat B."/>
            <person name="Kuo A."/>
            <person name="Liang C."/>
            <person name="Lipzen A."/>
            <person name="Lutzoni F."/>
            <person name="Magnuson J."/>
            <person name="Mondo S."/>
            <person name="Nolan M."/>
            <person name="Ohm R."/>
            <person name="Pangilinan J."/>
            <person name="Park H.-J."/>
            <person name="Ramirez L."/>
            <person name="Alfaro M."/>
            <person name="Sun H."/>
            <person name="Tritt A."/>
            <person name="Yoshinaga Y."/>
            <person name="Zwiers L.-H."/>
            <person name="Turgeon B."/>
            <person name="Goodwin S."/>
            <person name="Spatafora J."/>
            <person name="Crous P."/>
            <person name="Grigoriev I."/>
        </authorList>
    </citation>
    <scope>NUCLEOTIDE SEQUENCE</scope>
    <source>
        <strain evidence="2">CBS 207.26</strain>
    </source>
</reference>
<dbReference type="EMBL" id="ML994621">
    <property type="protein sequence ID" value="KAF2189134.1"/>
    <property type="molecule type" value="Genomic_DNA"/>
</dbReference>
<dbReference type="InterPro" id="IPR010730">
    <property type="entry name" value="HET"/>
</dbReference>